<dbReference type="OrthoDB" id="7822067at2"/>
<protein>
    <submittedName>
        <fullName evidence="1">Uncharacterized protein</fullName>
    </submittedName>
</protein>
<organism evidence="1 2">
    <name type="scientific">Methylobacterium phyllostachyos</name>
    <dbReference type="NCBI Taxonomy" id="582672"/>
    <lineage>
        <taxon>Bacteria</taxon>
        <taxon>Pseudomonadati</taxon>
        <taxon>Pseudomonadota</taxon>
        <taxon>Alphaproteobacteria</taxon>
        <taxon>Hyphomicrobiales</taxon>
        <taxon>Methylobacteriaceae</taxon>
        <taxon>Methylobacterium</taxon>
    </lineage>
</organism>
<gene>
    <name evidence="1" type="ORF">SAMN05216360_11969</name>
</gene>
<dbReference type="AlphaFoldDB" id="A0A1H0IMI7"/>
<name>A0A1H0IMI7_9HYPH</name>
<evidence type="ECO:0000313" key="2">
    <source>
        <dbReference type="Proteomes" id="UP000198704"/>
    </source>
</evidence>
<dbReference type="EMBL" id="FNHS01000019">
    <property type="protein sequence ID" value="SDO32251.1"/>
    <property type="molecule type" value="Genomic_DNA"/>
</dbReference>
<evidence type="ECO:0000313" key="1">
    <source>
        <dbReference type="EMBL" id="SDO32251.1"/>
    </source>
</evidence>
<accession>A0A1H0IMI7</accession>
<dbReference type="Proteomes" id="UP000198704">
    <property type="component" value="Unassembled WGS sequence"/>
</dbReference>
<dbReference type="RefSeq" id="WP_091721146.1">
    <property type="nucleotide sequence ID" value="NZ_FNHS01000019.1"/>
</dbReference>
<proteinExistence type="predicted"/>
<sequence length="70" mass="7440">MRLAGLCYSVLIAISLKQGSQSCPEGALDVRLLVAGTPSYDLRTGAYTDNAPTCLERTRFGPTALDIPIP</sequence>
<reference evidence="2" key="1">
    <citation type="submission" date="2016-10" db="EMBL/GenBank/DDBJ databases">
        <authorList>
            <person name="Varghese N."/>
            <person name="Submissions S."/>
        </authorList>
    </citation>
    <scope>NUCLEOTIDE SEQUENCE [LARGE SCALE GENOMIC DNA]</scope>
    <source>
        <strain evidence="2">BL47</strain>
    </source>
</reference>
<keyword evidence="2" id="KW-1185">Reference proteome</keyword>